<organism evidence="1 2">
    <name type="scientific">Pluteus cervinus</name>
    <dbReference type="NCBI Taxonomy" id="181527"/>
    <lineage>
        <taxon>Eukaryota</taxon>
        <taxon>Fungi</taxon>
        <taxon>Dikarya</taxon>
        <taxon>Basidiomycota</taxon>
        <taxon>Agaricomycotina</taxon>
        <taxon>Agaricomycetes</taxon>
        <taxon>Agaricomycetidae</taxon>
        <taxon>Agaricales</taxon>
        <taxon>Pluteineae</taxon>
        <taxon>Pluteaceae</taxon>
        <taxon>Pluteus</taxon>
    </lineage>
</organism>
<evidence type="ECO:0000313" key="1">
    <source>
        <dbReference type="EMBL" id="TFK66387.1"/>
    </source>
</evidence>
<dbReference type="Proteomes" id="UP000308600">
    <property type="component" value="Unassembled WGS sequence"/>
</dbReference>
<protein>
    <submittedName>
        <fullName evidence="1">Uncharacterized protein</fullName>
    </submittedName>
</protein>
<reference evidence="1 2" key="1">
    <citation type="journal article" date="2019" name="Nat. Ecol. Evol.">
        <title>Megaphylogeny resolves global patterns of mushroom evolution.</title>
        <authorList>
            <person name="Varga T."/>
            <person name="Krizsan K."/>
            <person name="Foldi C."/>
            <person name="Dima B."/>
            <person name="Sanchez-Garcia M."/>
            <person name="Sanchez-Ramirez S."/>
            <person name="Szollosi G.J."/>
            <person name="Szarkandi J.G."/>
            <person name="Papp V."/>
            <person name="Albert L."/>
            <person name="Andreopoulos W."/>
            <person name="Angelini C."/>
            <person name="Antonin V."/>
            <person name="Barry K.W."/>
            <person name="Bougher N.L."/>
            <person name="Buchanan P."/>
            <person name="Buyck B."/>
            <person name="Bense V."/>
            <person name="Catcheside P."/>
            <person name="Chovatia M."/>
            <person name="Cooper J."/>
            <person name="Damon W."/>
            <person name="Desjardin D."/>
            <person name="Finy P."/>
            <person name="Geml J."/>
            <person name="Haridas S."/>
            <person name="Hughes K."/>
            <person name="Justo A."/>
            <person name="Karasinski D."/>
            <person name="Kautmanova I."/>
            <person name="Kiss B."/>
            <person name="Kocsube S."/>
            <person name="Kotiranta H."/>
            <person name="LaButti K.M."/>
            <person name="Lechner B.E."/>
            <person name="Liimatainen K."/>
            <person name="Lipzen A."/>
            <person name="Lukacs Z."/>
            <person name="Mihaltcheva S."/>
            <person name="Morgado L.N."/>
            <person name="Niskanen T."/>
            <person name="Noordeloos M.E."/>
            <person name="Ohm R.A."/>
            <person name="Ortiz-Santana B."/>
            <person name="Ovrebo C."/>
            <person name="Racz N."/>
            <person name="Riley R."/>
            <person name="Savchenko A."/>
            <person name="Shiryaev A."/>
            <person name="Soop K."/>
            <person name="Spirin V."/>
            <person name="Szebenyi C."/>
            <person name="Tomsovsky M."/>
            <person name="Tulloss R.E."/>
            <person name="Uehling J."/>
            <person name="Grigoriev I.V."/>
            <person name="Vagvolgyi C."/>
            <person name="Papp T."/>
            <person name="Martin F.M."/>
            <person name="Miettinen O."/>
            <person name="Hibbett D.S."/>
            <person name="Nagy L.G."/>
        </authorList>
    </citation>
    <scope>NUCLEOTIDE SEQUENCE [LARGE SCALE GENOMIC DNA]</scope>
    <source>
        <strain evidence="1 2">NL-1719</strain>
    </source>
</reference>
<sequence>MNPDITTIRILPLEPVQGGSRTNDVDVIQETFPSWCLSQSQVSGHSPQSLMPPEQFSNPPHDNEKHTAKLILDQAWRQSVRFNTTFVVISNGNYERIAVRHRGSGTLFVSSKVSVSEGELYLKTHMGLYLASCREAALRNDIIQQRQQRGQVDLVYANTSTTFEDALSKVHIIRLRDDPEHQPQTWQRHCDEHANQWQDCGSPQPRREAGIQDVNVIARHQDSLLDFHIAADRTPFTYQGALYAEGWNVVGSLAAMILPGPAACQAMCKEFRQYKWLLRMSEFRGLPLQLPRYYGLFELCTQHNPNIRIGVKVALVIDNPGRSLLNAIRLDNYHVLQYLKILRQIHNIGFLLQVIKPENLYIALDGGNVNILGFENLRPVDVDPNVAQGQTNEEMERLRAILHQYNHQALLLEIP</sequence>
<gene>
    <name evidence="1" type="ORF">BDN72DRAFT_961820</name>
</gene>
<evidence type="ECO:0000313" key="2">
    <source>
        <dbReference type="Proteomes" id="UP000308600"/>
    </source>
</evidence>
<keyword evidence="2" id="KW-1185">Reference proteome</keyword>
<proteinExistence type="predicted"/>
<dbReference type="EMBL" id="ML208407">
    <property type="protein sequence ID" value="TFK66387.1"/>
    <property type="molecule type" value="Genomic_DNA"/>
</dbReference>
<accession>A0ACD3ALA5</accession>
<name>A0ACD3ALA5_9AGAR</name>